<feature type="binding site" evidence="9">
    <location>
        <position position="168"/>
    </location>
    <ligand>
        <name>Ca(2+)</name>
        <dbReference type="ChEBI" id="CHEBI:29108"/>
        <label>2</label>
    </ligand>
</feature>
<evidence type="ECO:0000256" key="5">
    <source>
        <dbReference type="ARBA" id="ARBA00022833"/>
    </source>
</evidence>
<feature type="binding site" evidence="9">
    <location>
        <position position="306"/>
    </location>
    <ligand>
        <name>Ca(2+)</name>
        <dbReference type="ChEBI" id="CHEBI:29108"/>
        <label>4</label>
    </ligand>
</feature>
<accession>A0A7J7K3T2</accession>
<keyword evidence="4" id="KW-0378">Hydrolase</keyword>
<feature type="binding site" evidence="9">
    <location>
        <position position="217"/>
    </location>
    <ligand>
        <name>Ca(2+)</name>
        <dbReference type="ChEBI" id="CHEBI:29108"/>
        <label>3</label>
    </ligand>
</feature>
<feature type="binding site" evidence="9">
    <location>
        <position position="185"/>
    </location>
    <ligand>
        <name>Ca(2+)</name>
        <dbReference type="ChEBI" id="CHEBI:29108"/>
        <label>3</label>
    </ligand>
</feature>
<dbReference type="InterPro" id="IPR036365">
    <property type="entry name" value="PGBD-like_sf"/>
</dbReference>
<feature type="binding site" evidence="9">
    <location>
        <position position="178"/>
    </location>
    <ligand>
        <name>Zn(2+)</name>
        <dbReference type="ChEBI" id="CHEBI:29105"/>
        <label>1</label>
    </ligand>
</feature>
<feature type="binding site" evidence="8">
    <location>
        <position position="240"/>
    </location>
    <ligand>
        <name>Zn(2+)</name>
        <dbReference type="ChEBI" id="CHEBI:29105"/>
        <label>2</label>
        <note>catalytic</note>
    </ligand>
</feature>
<evidence type="ECO:0000256" key="12">
    <source>
        <dbReference type="SAM" id="SignalP"/>
    </source>
</evidence>
<feature type="binding site" evidence="9">
    <location>
        <position position="463"/>
    </location>
    <ligand>
        <name>Ca(2+)</name>
        <dbReference type="ChEBI" id="CHEBI:29108"/>
        <label>4</label>
    </ligand>
</feature>
<evidence type="ECO:0000256" key="9">
    <source>
        <dbReference type="PIRSR" id="PIRSR621190-2"/>
    </source>
</evidence>
<keyword evidence="12" id="KW-0732">Signal</keyword>
<keyword evidence="15" id="KW-1185">Reference proteome</keyword>
<evidence type="ECO:0000313" key="14">
    <source>
        <dbReference type="EMBL" id="KAF6032614.1"/>
    </source>
</evidence>
<feature type="binding site" evidence="9">
    <location>
        <position position="193"/>
    </location>
    <ligand>
        <name>Zn(2+)</name>
        <dbReference type="ChEBI" id="CHEBI:29105"/>
        <label>1</label>
    </ligand>
</feature>
<feature type="binding site" evidence="9">
    <location>
        <position position="357"/>
    </location>
    <ligand>
        <name>Ca(2+)</name>
        <dbReference type="ChEBI" id="CHEBI:29108"/>
        <label>5</label>
    </ligand>
</feature>
<dbReference type="PANTHER" id="PTHR10201">
    <property type="entry name" value="MATRIX METALLOPROTEINASE"/>
    <property type="match status" value="1"/>
</dbReference>
<dbReference type="GO" id="GO:0006508">
    <property type="term" value="P:proteolysis"/>
    <property type="evidence" value="ECO:0007669"/>
    <property type="project" value="UniProtKB-KW"/>
</dbReference>
<feature type="modified residue" description="Phosphotyrosine; by PKDCC" evidence="10">
    <location>
        <position position="395"/>
    </location>
</feature>
<sequence length="499" mass="56099">MSSGARILVLVLVGSGSLWGQVAQSHPTRSTPLSQPAQHNQLLKYLTKYGYLPAPSDGNALDYTSLLPSAIQEFQDMARLPKTGELNEDTITMMSQPRCGVQDWTRSRWRRFLHSGSKWRKHSLTWKISSFPDHLSSSQVLVVFKDAFKTWANITNLYFEYRSAGVVDIEIKFLTGDHGDGYRFDGKGGVLAHAFYPPDPFTKTRLSFGDLHLDASETWTLNTNDDGENLYNTVLHEIGHSLGLKHSNAPGSVMWPWSADSAASQHTQAKLSSDDIIAVQSLYGEKTSNRYEKSENSHFLCRMHVDALLTTPNNKIYSFNGATVTELNSTTLEPVFGSQLISEVFPGFESDDSVDAAVSYKGFWPYEASYLFVGHQYYRYSLNTSDNQMTLDIGYPKNISLGWGFNESHFDSVYKYGGGNTPVFVKGLKYWMHTGTSHGPYWNYPKMLSMSPNLFLNSLAGIDAAFLHKNGTNYFLSDEHAYLLHHDDIMDTKNLQQLC</sequence>
<evidence type="ECO:0000256" key="8">
    <source>
        <dbReference type="PIRSR" id="PIRSR001191-2"/>
    </source>
</evidence>
<gene>
    <name evidence="14" type="ORF">EB796_009086</name>
</gene>
<keyword evidence="5 8" id="KW-0862">Zinc</keyword>
<comment type="cofactor">
    <cofactor evidence="9">
        <name>Ca(2+)</name>
        <dbReference type="ChEBI" id="CHEBI:29108"/>
    </cofactor>
    <text evidence="9">Can bind about 5 Ca(2+) ions per subunit.</text>
</comment>
<comment type="cofactor">
    <cofactor evidence="9">
        <name>Zn(2+)</name>
        <dbReference type="ChEBI" id="CHEBI:29105"/>
    </cofactor>
    <text evidence="9">Binds 2 Zn(2+) ions per subunit.</text>
</comment>
<feature type="active site" evidence="7">
    <location>
        <position position="237"/>
    </location>
</feature>
<dbReference type="SUPFAM" id="SSF55486">
    <property type="entry name" value="Metalloproteases ('zincins'), catalytic domain"/>
    <property type="match status" value="1"/>
</dbReference>
<dbReference type="Pfam" id="PF00413">
    <property type="entry name" value="Peptidase_M10"/>
    <property type="match status" value="1"/>
</dbReference>
<evidence type="ECO:0000256" key="10">
    <source>
        <dbReference type="PIRSR" id="PIRSR621190-4"/>
    </source>
</evidence>
<keyword evidence="6" id="KW-0482">Metalloprotease</keyword>
<evidence type="ECO:0000313" key="15">
    <source>
        <dbReference type="Proteomes" id="UP000593567"/>
    </source>
</evidence>
<comment type="caution">
    <text evidence="14">The sequence shown here is derived from an EMBL/GenBank/DDBJ whole genome shotgun (WGS) entry which is preliminary data.</text>
</comment>
<feature type="binding site" evidence="9">
    <location>
        <position position="217"/>
    </location>
    <ligand>
        <name>Ca(2+)</name>
        <dbReference type="ChEBI" id="CHEBI:29108"/>
        <label>1</label>
    </ligand>
</feature>
<dbReference type="InterPro" id="IPR033739">
    <property type="entry name" value="M10A_MMP"/>
</dbReference>
<dbReference type="OrthoDB" id="406838at2759"/>
<dbReference type="SMART" id="SM00120">
    <property type="entry name" value="HX"/>
    <property type="match status" value="2"/>
</dbReference>
<comment type="similarity">
    <text evidence="1">Belongs to the peptidase M10A family.</text>
</comment>
<name>A0A7J7K3T2_BUGNE</name>
<evidence type="ECO:0000256" key="1">
    <source>
        <dbReference type="ARBA" id="ARBA00010370"/>
    </source>
</evidence>
<feature type="signal peptide" evidence="12">
    <location>
        <begin position="1"/>
        <end position="20"/>
    </location>
</feature>
<dbReference type="SMART" id="SM00235">
    <property type="entry name" value="ZnMc"/>
    <property type="match status" value="1"/>
</dbReference>
<dbReference type="CDD" id="cd04278">
    <property type="entry name" value="ZnMc_MMP"/>
    <property type="match status" value="1"/>
</dbReference>
<keyword evidence="3 8" id="KW-0479">Metal-binding</keyword>
<feature type="binding site" evidence="9">
    <location>
        <position position="186"/>
    </location>
    <ligand>
        <name>Ca(2+)</name>
        <dbReference type="ChEBI" id="CHEBI:29108"/>
        <label>3</label>
    </ligand>
</feature>
<keyword evidence="9" id="KW-0106">Calcium</keyword>
<dbReference type="SUPFAM" id="SSF47090">
    <property type="entry name" value="PGBD-like"/>
    <property type="match status" value="1"/>
</dbReference>
<feature type="binding site" description="in inhibited form" evidence="9">
    <location>
        <position position="99"/>
    </location>
    <ligand>
        <name>Zn(2+)</name>
        <dbReference type="ChEBI" id="CHEBI:29105"/>
        <label>2</label>
        <note>catalytic</note>
    </ligand>
</feature>
<evidence type="ECO:0000256" key="7">
    <source>
        <dbReference type="PIRSR" id="PIRSR001191-1"/>
    </source>
</evidence>
<dbReference type="AlphaFoldDB" id="A0A7J7K3T2"/>
<dbReference type="InterPro" id="IPR002477">
    <property type="entry name" value="Peptidoglycan-bd-like"/>
</dbReference>
<evidence type="ECO:0000256" key="11">
    <source>
        <dbReference type="PROSITE-ProRule" id="PRU01011"/>
    </source>
</evidence>
<feature type="binding site" evidence="9">
    <location>
        <position position="355"/>
    </location>
    <ligand>
        <name>Ca(2+)</name>
        <dbReference type="ChEBI" id="CHEBI:29108"/>
        <label>4</label>
    </ligand>
</feature>
<keyword evidence="2" id="KW-0645">Protease</keyword>
<dbReference type="GO" id="GO:0031012">
    <property type="term" value="C:extracellular matrix"/>
    <property type="evidence" value="ECO:0007669"/>
    <property type="project" value="InterPro"/>
</dbReference>
<dbReference type="PIRSF" id="PIRSF001191">
    <property type="entry name" value="Peptidase_M10A_matrix"/>
    <property type="match status" value="1"/>
</dbReference>
<proteinExistence type="inferred from homology"/>
<evidence type="ECO:0000259" key="13">
    <source>
        <dbReference type="SMART" id="SM00235"/>
    </source>
</evidence>
<feature type="repeat" description="Hemopexin" evidence="11">
    <location>
        <begin position="351"/>
        <end position="406"/>
    </location>
</feature>
<dbReference type="Pfam" id="PF00045">
    <property type="entry name" value="Hemopexin"/>
    <property type="match status" value="1"/>
</dbReference>
<dbReference type="Gene3D" id="3.40.390.10">
    <property type="entry name" value="Collagenase (Catalytic Domain)"/>
    <property type="match status" value="1"/>
</dbReference>
<dbReference type="GO" id="GO:0008270">
    <property type="term" value="F:zinc ion binding"/>
    <property type="evidence" value="ECO:0007669"/>
    <property type="project" value="InterPro"/>
</dbReference>
<dbReference type="Gene3D" id="2.110.10.10">
    <property type="entry name" value="Hemopexin-like domain"/>
    <property type="match status" value="1"/>
</dbReference>
<evidence type="ECO:0000256" key="3">
    <source>
        <dbReference type="ARBA" id="ARBA00022723"/>
    </source>
</evidence>
<dbReference type="Proteomes" id="UP000593567">
    <property type="component" value="Unassembled WGS sequence"/>
</dbReference>
<feature type="binding site" evidence="9">
    <location>
        <position position="180"/>
    </location>
    <ligand>
        <name>Zn(2+)</name>
        <dbReference type="ChEBI" id="CHEBI:29105"/>
        <label>1</label>
    </ligand>
</feature>
<evidence type="ECO:0000256" key="4">
    <source>
        <dbReference type="ARBA" id="ARBA00022801"/>
    </source>
</evidence>
<dbReference type="InterPro" id="IPR036375">
    <property type="entry name" value="Hemopexin-like_dom_sf"/>
</dbReference>
<dbReference type="EMBL" id="VXIV02001496">
    <property type="protein sequence ID" value="KAF6032614.1"/>
    <property type="molecule type" value="Genomic_DNA"/>
</dbReference>
<dbReference type="InterPro" id="IPR024079">
    <property type="entry name" value="MetalloPept_cat_dom_sf"/>
</dbReference>
<dbReference type="InterPro" id="IPR021190">
    <property type="entry name" value="Pept_M10A"/>
</dbReference>
<dbReference type="InterPro" id="IPR001818">
    <property type="entry name" value="Pept_M10_metallopeptidase"/>
</dbReference>
<feature type="binding site" evidence="9">
    <location>
        <position position="210"/>
    </location>
    <ligand>
        <name>Ca(2+)</name>
        <dbReference type="ChEBI" id="CHEBI:29108"/>
        <label>2</label>
    </ligand>
</feature>
<evidence type="ECO:0000256" key="6">
    <source>
        <dbReference type="ARBA" id="ARBA00023049"/>
    </source>
</evidence>
<feature type="binding site" evidence="9">
    <location>
        <position position="212"/>
    </location>
    <ligand>
        <name>Zn(2+)</name>
        <dbReference type="ChEBI" id="CHEBI:29105"/>
        <label>1</label>
    </ligand>
</feature>
<reference evidence="14" key="1">
    <citation type="submission" date="2020-06" db="EMBL/GenBank/DDBJ databases">
        <title>Draft genome of Bugula neritina, a colonial animal packing powerful symbionts and potential medicines.</title>
        <authorList>
            <person name="Rayko M."/>
        </authorList>
    </citation>
    <scope>NUCLEOTIDE SEQUENCE [LARGE SCALE GENOMIC DNA]</scope>
    <source>
        <strain evidence="14">Kwan_BN1</strain>
    </source>
</reference>
<feature type="chain" id="PRO_5029683016" evidence="12">
    <location>
        <begin position="21"/>
        <end position="499"/>
    </location>
</feature>
<feature type="binding site" evidence="8">
    <location>
        <position position="236"/>
    </location>
    <ligand>
        <name>Zn(2+)</name>
        <dbReference type="ChEBI" id="CHEBI:29105"/>
        <label>2</label>
        <note>catalytic</note>
    </ligand>
</feature>
<dbReference type="PROSITE" id="PS51642">
    <property type="entry name" value="HEMOPEXIN_2"/>
    <property type="match status" value="1"/>
</dbReference>
<feature type="binding site" evidence="9">
    <location>
        <position position="254"/>
    </location>
    <ligand>
        <name>Zn(2+)</name>
        <dbReference type="ChEBI" id="CHEBI:29105"/>
        <label>2</label>
        <note>catalytic</note>
    </ligand>
</feature>
<dbReference type="GO" id="GO:0004222">
    <property type="term" value="F:metalloendopeptidase activity"/>
    <property type="evidence" value="ECO:0007669"/>
    <property type="project" value="InterPro"/>
</dbReference>
<dbReference type="InterPro" id="IPR006026">
    <property type="entry name" value="Peptidase_Metallo"/>
</dbReference>
<feature type="domain" description="Peptidase metallopeptidase" evidence="13">
    <location>
        <begin position="115"/>
        <end position="285"/>
    </location>
</feature>
<dbReference type="InterPro" id="IPR018487">
    <property type="entry name" value="Hemopexin-like_repeat"/>
</dbReference>
<feature type="binding site" evidence="9">
    <location>
        <position position="214"/>
    </location>
    <ligand>
        <name>Ca(2+)</name>
        <dbReference type="ChEBI" id="CHEBI:29108"/>
        <label>3</label>
    </ligand>
</feature>
<organism evidence="14 15">
    <name type="scientific">Bugula neritina</name>
    <name type="common">Brown bryozoan</name>
    <name type="synonym">Sertularia neritina</name>
    <dbReference type="NCBI Taxonomy" id="10212"/>
    <lineage>
        <taxon>Eukaryota</taxon>
        <taxon>Metazoa</taxon>
        <taxon>Spiralia</taxon>
        <taxon>Lophotrochozoa</taxon>
        <taxon>Bryozoa</taxon>
        <taxon>Gymnolaemata</taxon>
        <taxon>Cheilostomatida</taxon>
        <taxon>Flustrina</taxon>
        <taxon>Buguloidea</taxon>
        <taxon>Bugulidae</taxon>
        <taxon>Bugula</taxon>
    </lineage>
</organism>
<protein>
    <submittedName>
        <fullName evidence="14">Mmp1</fullName>
    </submittedName>
</protein>
<dbReference type="Pfam" id="PF01471">
    <property type="entry name" value="PG_binding_1"/>
    <property type="match status" value="1"/>
</dbReference>
<dbReference type="SUPFAM" id="SSF50923">
    <property type="entry name" value="Hemopexin-like domain"/>
    <property type="match status" value="1"/>
</dbReference>
<evidence type="ECO:0000256" key="2">
    <source>
        <dbReference type="ARBA" id="ARBA00022670"/>
    </source>
</evidence>
<feature type="binding site" evidence="8">
    <location>
        <position position="246"/>
    </location>
    <ligand>
        <name>Zn(2+)</name>
        <dbReference type="ChEBI" id="CHEBI:29105"/>
        <label>2</label>
        <note>catalytic</note>
    </ligand>
</feature>
<dbReference type="PRINTS" id="PR00138">
    <property type="entry name" value="MATRIXIN"/>
</dbReference>
<dbReference type="PANTHER" id="PTHR10201:SF323">
    <property type="entry name" value="MATRIX METALLOPROTEINASE-21"/>
    <property type="match status" value="1"/>
</dbReference>